<keyword evidence="1" id="KW-0472">Membrane</keyword>
<dbReference type="InterPro" id="IPR045584">
    <property type="entry name" value="Pilin-like"/>
</dbReference>
<evidence type="ECO:0000313" key="2">
    <source>
        <dbReference type="EMBL" id="WAA11447.1"/>
    </source>
</evidence>
<evidence type="ECO:0000313" key="3">
    <source>
        <dbReference type="Proteomes" id="UP001164726"/>
    </source>
</evidence>
<feature type="transmembrane region" description="Helical" evidence="1">
    <location>
        <begin position="21"/>
        <end position="45"/>
    </location>
</feature>
<keyword evidence="3" id="KW-1185">Reference proteome</keyword>
<dbReference type="NCBIfam" id="NF040982">
    <property type="entry name" value="ComGD"/>
    <property type="match status" value="1"/>
</dbReference>
<proteinExistence type="predicted"/>
<dbReference type="AlphaFoldDB" id="A0A9E8RZ95"/>
<dbReference type="PIRSF" id="PIRSF021292">
    <property type="entry name" value="Competence_ComGD"/>
    <property type="match status" value="1"/>
</dbReference>
<evidence type="ECO:0000256" key="1">
    <source>
        <dbReference type="SAM" id="Phobius"/>
    </source>
</evidence>
<dbReference type="RefSeq" id="WP_275419558.1">
    <property type="nucleotide sequence ID" value="NZ_CP106877.1"/>
</dbReference>
<accession>A0A9E8RZ95</accession>
<gene>
    <name evidence="2" type="primary">comGD</name>
    <name evidence="2" type="ORF">OE105_07315</name>
</gene>
<organism evidence="2 3">
    <name type="scientific">Fervidibacillus halotolerans</name>
    <dbReference type="NCBI Taxonomy" id="2980027"/>
    <lineage>
        <taxon>Bacteria</taxon>
        <taxon>Bacillati</taxon>
        <taxon>Bacillota</taxon>
        <taxon>Bacilli</taxon>
        <taxon>Bacillales</taxon>
        <taxon>Bacillaceae</taxon>
        <taxon>Fervidibacillus</taxon>
    </lineage>
</organism>
<dbReference type="GO" id="GO:0030420">
    <property type="term" value="P:establishment of competence for transformation"/>
    <property type="evidence" value="ECO:0007669"/>
    <property type="project" value="InterPro"/>
</dbReference>
<protein>
    <submittedName>
        <fullName evidence="2">Competence type IV pilus minor pilin ComGD</fullName>
    </submittedName>
</protein>
<reference evidence="2" key="1">
    <citation type="submission" date="2022-09" db="EMBL/GenBank/DDBJ databases">
        <title>Complete Genomes of Fervidibacillus albus and Fervidibacillus halotolerans isolated from tidal flat sediments.</title>
        <authorList>
            <person name="Kwon K.K."/>
            <person name="Yang S.-H."/>
            <person name="Park M.J."/>
            <person name="Oh H.-M."/>
        </authorList>
    </citation>
    <scope>NUCLEOTIDE SEQUENCE</scope>
    <source>
        <strain evidence="2">MEBiC13594</strain>
    </source>
</reference>
<name>A0A9E8RZ95_9BACI</name>
<dbReference type="Proteomes" id="UP001164726">
    <property type="component" value="Chromosome"/>
</dbReference>
<dbReference type="InterPro" id="IPR016785">
    <property type="entry name" value="ComGD"/>
</dbReference>
<keyword evidence="1" id="KW-0812">Transmembrane</keyword>
<dbReference type="EMBL" id="CP106877">
    <property type="protein sequence ID" value="WAA11447.1"/>
    <property type="molecule type" value="Genomic_DNA"/>
</dbReference>
<dbReference type="KEGG" id="fhl:OE105_07315"/>
<sequence length="160" mass="18716">MLKRILRIKNEIGEGNAEKGFSLFEMLIVLFFLVIVLATLPPFFYSTMNTIERNHVLNQLRADLYLAQQTAITKQTAVSFRYDSLSKKYEFRMLEQKLLLSRKLPDQVDMWGHMTNFYFHPNGNVSKFGNLGIRIGEKKYRIFFSIGKGRFAIYETKDGK</sequence>
<dbReference type="SUPFAM" id="SSF54523">
    <property type="entry name" value="Pili subunits"/>
    <property type="match status" value="1"/>
</dbReference>
<keyword evidence="1" id="KW-1133">Transmembrane helix</keyword>